<dbReference type="Pfam" id="PF00440">
    <property type="entry name" value="TetR_N"/>
    <property type="match status" value="1"/>
</dbReference>
<dbReference type="InterPro" id="IPR050109">
    <property type="entry name" value="HTH-type_TetR-like_transc_reg"/>
</dbReference>
<reference evidence="7 8" key="1">
    <citation type="submission" date="2015-03" db="EMBL/GenBank/DDBJ databases">
        <title>Luteipulveratus halotolerans sp. nov., a novel actinobacterium (Dermacoccaceae) from Sarawak, Malaysia.</title>
        <authorList>
            <person name="Juboi H."/>
            <person name="Basik A."/>
            <person name="Shamsul S.S."/>
            <person name="Arnold P."/>
            <person name="Schmitt E.K."/>
            <person name="Sanglier J.-J."/>
            <person name="Yeo T."/>
        </authorList>
    </citation>
    <scope>NUCLEOTIDE SEQUENCE [LARGE SCALE GENOMIC DNA]</scope>
    <source>
        <strain evidence="7 8">MN07-A0370</strain>
    </source>
</reference>
<evidence type="ECO:0000256" key="1">
    <source>
        <dbReference type="ARBA" id="ARBA00022491"/>
    </source>
</evidence>
<dbReference type="GO" id="GO:0003700">
    <property type="term" value="F:DNA-binding transcription factor activity"/>
    <property type="evidence" value="ECO:0007669"/>
    <property type="project" value="TreeGrafter"/>
</dbReference>
<evidence type="ECO:0000256" key="4">
    <source>
        <dbReference type="ARBA" id="ARBA00023163"/>
    </source>
</evidence>
<dbReference type="InterPro" id="IPR009057">
    <property type="entry name" value="Homeodomain-like_sf"/>
</dbReference>
<dbReference type="STRING" id="571913.VV02_05740"/>
<gene>
    <name evidence="7" type="ORF">VV02_05740</name>
</gene>
<dbReference type="SUPFAM" id="SSF46689">
    <property type="entry name" value="Homeodomain-like"/>
    <property type="match status" value="1"/>
</dbReference>
<keyword evidence="4" id="KW-0804">Transcription</keyword>
<dbReference type="InterPro" id="IPR039538">
    <property type="entry name" value="BetI_C"/>
</dbReference>
<proteinExistence type="predicted"/>
<keyword evidence="3 5" id="KW-0238">DNA-binding</keyword>
<evidence type="ECO:0000256" key="5">
    <source>
        <dbReference type="PROSITE-ProRule" id="PRU00335"/>
    </source>
</evidence>
<dbReference type="PANTHER" id="PTHR30055">
    <property type="entry name" value="HTH-TYPE TRANSCRIPTIONAL REGULATOR RUTR"/>
    <property type="match status" value="1"/>
</dbReference>
<dbReference type="Proteomes" id="UP000066480">
    <property type="component" value="Chromosome"/>
</dbReference>
<dbReference type="PATRIC" id="fig|571913.6.peg.1170"/>
<evidence type="ECO:0000313" key="7">
    <source>
        <dbReference type="EMBL" id="AKU15484.1"/>
    </source>
</evidence>
<dbReference type="PROSITE" id="PS50977">
    <property type="entry name" value="HTH_TETR_2"/>
    <property type="match status" value="1"/>
</dbReference>
<dbReference type="AlphaFoldDB" id="A0A0K1JFJ9"/>
<feature type="domain" description="HTH tetR-type" evidence="6">
    <location>
        <begin position="15"/>
        <end position="75"/>
    </location>
</feature>
<dbReference type="InterPro" id="IPR036271">
    <property type="entry name" value="Tet_transcr_reg_TetR-rel_C_sf"/>
</dbReference>
<dbReference type="PANTHER" id="PTHR30055:SF234">
    <property type="entry name" value="HTH-TYPE TRANSCRIPTIONAL REGULATOR BETI"/>
    <property type="match status" value="1"/>
</dbReference>
<evidence type="ECO:0000256" key="2">
    <source>
        <dbReference type="ARBA" id="ARBA00023015"/>
    </source>
</evidence>
<organism evidence="7 8">
    <name type="scientific">Luteipulveratus mongoliensis</name>
    <dbReference type="NCBI Taxonomy" id="571913"/>
    <lineage>
        <taxon>Bacteria</taxon>
        <taxon>Bacillati</taxon>
        <taxon>Actinomycetota</taxon>
        <taxon>Actinomycetes</taxon>
        <taxon>Micrococcales</taxon>
        <taxon>Dermacoccaceae</taxon>
        <taxon>Luteipulveratus</taxon>
    </lineage>
</organism>
<dbReference type="RefSeq" id="WP_052590388.1">
    <property type="nucleotide sequence ID" value="NZ_CP011112.1"/>
</dbReference>
<sequence>MSAEPISRGPYAKSKGQRRRILDVAVDVFGRFGGRGGSLKDIADRVGMSQAGVLHHFGSKNDLLLAVLERRDDQGRVLTPDATLEEGVEAARELLEEGNRNPGLFQLHVTLSAEATDPAHPAHEFFVERYARVSEQFTAPLRAAARDGRLSDDADPEAIAHLVMAAMDGLQLHMLLNDDVDVLKSFDVLMDAVASKYIRPDEG</sequence>
<dbReference type="EMBL" id="CP011112">
    <property type="protein sequence ID" value="AKU15484.1"/>
    <property type="molecule type" value="Genomic_DNA"/>
</dbReference>
<keyword evidence="8" id="KW-1185">Reference proteome</keyword>
<feature type="DNA-binding region" description="H-T-H motif" evidence="5">
    <location>
        <begin position="38"/>
        <end position="57"/>
    </location>
</feature>
<keyword evidence="2" id="KW-0805">Transcription regulation</keyword>
<dbReference type="SUPFAM" id="SSF48498">
    <property type="entry name" value="Tetracyclin repressor-like, C-terminal domain"/>
    <property type="match status" value="1"/>
</dbReference>
<keyword evidence="1" id="KW-0678">Repressor</keyword>
<dbReference type="Gene3D" id="1.10.357.10">
    <property type="entry name" value="Tetracycline Repressor, domain 2"/>
    <property type="match status" value="1"/>
</dbReference>
<accession>A0A0K1JFJ9</accession>
<dbReference type="PRINTS" id="PR00455">
    <property type="entry name" value="HTHTETR"/>
</dbReference>
<dbReference type="Pfam" id="PF13977">
    <property type="entry name" value="TetR_C_6"/>
    <property type="match status" value="1"/>
</dbReference>
<dbReference type="KEGG" id="lmoi:VV02_05740"/>
<dbReference type="InterPro" id="IPR001647">
    <property type="entry name" value="HTH_TetR"/>
</dbReference>
<evidence type="ECO:0000313" key="8">
    <source>
        <dbReference type="Proteomes" id="UP000066480"/>
    </source>
</evidence>
<evidence type="ECO:0000259" key="6">
    <source>
        <dbReference type="PROSITE" id="PS50977"/>
    </source>
</evidence>
<evidence type="ECO:0000256" key="3">
    <source>
        <dbReference type="ARBA" id="ARBA00023125"/>
    </source>
</evidence>
<protein>
    <recommendedName>
        <fullName evidence="6">HTH tetR-type domain-containing protein</fullName>
    </recommendedName>
</protein>
<dbReference type="GO" id="GO:0000976">
    <property type="term" value="F:transcription cis-regulatory region binding"/>
    <property type="evidence" value="ECO:0007669"/>
    <property type="project" value="TreeGrafter"/>
</dbReference>
<name>A0A0K1JFJ9_9MICO</name>